<dbReference type="PANTHER" id="PTHR11884:SF1">
    <property type="entry name" value="GOLGI APPARATUS PROTEIN 1"/>
    <property type="match status" value="1"/>
</dbReference>
<keyword evidence="2 10" id="KW-0812">Transmembrane</keyword>
<gene>
    <name evidence="12" type="primary">LOC106813640</name>
</gene>
<feature type="coiled-coil region" evidence="9">
    <location>
        <begin position="621"/>
        <end position="648"/>
    </location>
</feature>
<comment type="subcellular location">
    <subcellularLocation>
        <location evidence="1">Membrane</location>
        <topology evidence="1">Single-pass type I membrane protein</topology>
    </subcellularLocation>
</comment>
<evidence type="ECO:0000256" key="9">
    <source>
        <dbReference type="SAM" id="Coils"/>
    </source>
</evidence>
<name>A0ABM1EM97_PRICU</name>
<keyword evidence="5 10" id="KW-1133">Transmembrane helix</keyword>
<evidence type="ECO:0000256" key="2">
    <source>
        <dbReference type="ARBA" id="ARBA00022692"/>
    </source>
</evidence>
<feature type="repeat" description="Cys-rich GLG1" evidence="8">
    <location>
        <begin position="235"/>
        <end position="295"/>
    </location>
</feature>
<organism evidence="11 12">
    <name type="scientific">Priapulus caudatus</name>
    <name type="common">Priapulid worm</name>
    <dbReference type="NCBI Taxonomy" id="37621"/>
    <lineage>
        <taxon>Eukaryota</taxon>
        <taxon>Metazoa</taxon>
        <taxon>Ecdysozoa</taxon>
        <taxon>Scalidophora</taxon>
        <taxon>Priapulida</taxon>
        <taxon>Priapulimorpha</taxon>
        <taxon>Priapulimorphida</taxon>
        <taxon>Priapulidae</taxon>
        <taxon>Priapulus</taxon>
    </lineage>
</organism>
<feature type="repeat" description="Cys-rich GLG1" evidence="8">
    <location>
        <begin position="888"/>
        <end position="961"/>
    </location>
</feature>
<feature type="repeat" description="Cys-rich GLG1" evidence="8">
    <location>
        <begin position="1023"/>
        <end position="1083"/>
    </location>
</feature>
<keyword evidence="4" id="KW-0677">Repeat</keyword>
<evidence type="ECO:0000256" key="5">
    <source>
        <dbReference type="ARBA" id="ARBA00022989"/>
    </source>
</evidence>
<dbReference type="InterPro" id="IPR017873">
    <property type="entry name" value="Cys-rich_GLG1_repeat_euk"/>
</dbReference>
<dbReference type="Pfam" id="PF00839">
    <property type="entry name" value="Cys_rich_FGFR"/>
    <property type="match status" value="14"/>
</dbReference>
<reference evidence="12" key="1">
    <citation type="submission" date="2025-08" db="UniProtKB">
        <authorList>
            <consortium name="RefSeq"/>
        </authorList>
    </citation>
    <scope>IDENTIFICATION</scope>
</reference>
<evidence type="ECO:0000256" key="8">
    <source>
        <dbReference type="PROSITE-ProRule" id="PRU00622"/>
    </source>
</evidence>
<feature type="repeat" description="Cys-rich GLG1" evidence="8">
    <location>
        <begin position="580"/>
        <end position="639"/>
    </location>
</feature>
<keyword evidence="7" id="KW-0325">Glycoprotein</keyword>
<keyword evidence="11" id="KW-1185">Reference proteome</keyword>
<keyword evidence="6 10" id="KW-0472">Membrane</keyword>
<keyword evidence="3" id="KW-0732">Signal</keyword>
<feature type="repeat" description="Cys-rich GLG1" evidence="8">
    <location>
        <begin position="772"/>
        <end position="832"/>
    </location>
</feature>
<dbReference type="InterPro" id="IPR001893">
    <property type="entry name" value="Cys-rich_GLG1_repeat"/>
</dbReference>
<feature type="transmembrane region" description="Helical" evidence="10">
    <location>
        <begin position="7"/>
        <end position="28"/>
    </location>
</feature>
<evidence type="ECO:0000256" key="6">
    <source>
        <dbReference type="ARBA" id="ARBA00023136"/>
    </source>
</evidence>
<evidence type="ECO:0000313" key="11">
    <source>
        <dbReference type="Proteomes" id="UP000695022"/>
    </source>
</evidence>
<dbReference type="InterPro" id="IPR039728">
    <property type="entry name" value="GLG1"/>
</dbReference>
<dbReference type="RefSeq" id="XP_014673318.1">
    <property type="nucleotide sequence ID" value="XM_014817832.1"/>
</dbReference>
<protein>
    <submittedName>
        <fullName evidence="12">Golgi apparatus protein 1-like</fullName>
    </submittedName>
</protein>
<evidence type="ECO:0000256" key="1">
    <source>
        <dbReference type="ARBA" id="ARBA00004479"/>
    </source>
</evidence>
<dbReference type="GeneID" id="106813640"/>
<sequence>MAARKQIFWLISTGFNTFVLLCIIADFVSSNPDVLKPLDTSNSRNISPFPTQPKQKHVLNAKPAKIQLASDPQCALDIARICSKSMRGNNFAVLECLHNVRKDDHEDLSQSCHNLVWNFKKNLTTDDRFMEAAKDICSGTLKEHPECVTNAKGHLVSCLFDYKENLTEVSCKQFLGKMEGIVFSDYRLIYKFTDNCGAEISRLGCGRLAGLNDELQHSQGATIECLAKHIDEKGGLSSMCEKQILRIAELQSEDFHLDRPLYFACRDDRERFCANTPAGEGKVYNCLMKHKMLRDMSSECREMLVTRQKLVNVDYKVSRGLVRDCRDDIKQHECQPGAGGIAEENKHVRLSYVLLCLETAMKKGKPVASTCQARMLDHRKQLMEDYSISPDIVLHCNNEIKNECKGLEKDGKTIHCLLELAQPRKQKDEIKQDRMSAPCRRELESLLKVADVGSDIRVDPMLQEACQPATNTFCQDIPAGDARVLICLMDNVDDPNMNVECKGRLMEIQYFIARDFRLSSRLMHACNEYAENLCGSKLNPDDDSANQADGQMSVVPLKHSYTLSCLYRYMSSPNKKERKELSRQCRFEVKRVMRQRAVSVKLQPEIEEPCIHDLSRFCSDNTEEEEEMQCLQTHLDELEATCKTAVTEFTEREAKDTKLDRIVMKACRTAIKMFSCDEVDEDDQGDDNGGIMRCLVEHKSDLLIQKSQKCLCGVEHFQLIALKNINFNVKFKESCKDDVSTLCQEKAANKAEIVSCLSTIVRNDTLLGHTQRISPFCRTELRVELLQRSESIDLDPMLQVLCQDDVRQLCQGLAPGRGAVLECLREHKANLSSQCHQKIFERERDQAVNPDTDFILVEYCKPMIEVFCHGISPSMLFNCLKKHKYDKDMNPKCKMIISKRQIEKAKDYRLNPDLQRHCQSDLPKFCSALFDKKIDLKDMTAFKEFEGKVILCLKKQLSVNRLSHPCANIMRELVQEAHEDYRLDPQLTICKADMTHLCPEQVEKEKGYGSEVEDCLMNKILKIANEDCQKQVARIVAEARSDIHVDEALYEACELDLKFYCTDLDPGDGRHMSCLLSLLEMNKINRKECKAMLQKRKELWELAAKVAPAQSMSDIYTQVFTSPARNYFLIVAATAIGIIFVGGLFCGRVTKKVRAEMKNR</sequence>
<keyword evidence="9" id="KW-0175">Coiled coil</keyword>
<proteinExistence type="predicted"/>
<dbReference type="Proteomes" id="UP000695022">
    <property type="component" value="Unplaced"/>
</dbReference>
<dbReference type="PANTHER" id="PTHR11884">
    <property type="entry name" value="SELECTIN LIGAND RELATED"/>
    <property type="match status" value="1"/>
</dbReference>
<evidence type="ECO:0000256" key="7">
    <source>
        <dbReference type="ARBA" id="ARBA00023180"/>
    </source>
</evidence>
<feature type="transmembrane region" description="Helical" evidence="10">
    <location>
        <begin position="1127"/>
        <end position="1150"/>
    </location>
</feature>
<accession>A0ABM1EM97</accession>
<evidence type="ECO:0000313" key="12">
    <source>
        <dbReference type="RefSeq" id="XP_014673318.1"/>
    </source>
</evidence>
<evidence type="ECO:0000256" key="10">
    <source>
        <dbReference type="SAM" id="Phobius"/>
    </source>
</evidence>
<evidence type="ECO:0000256" key="3">
    <source>
        <dbReference type="ARBA" id="ARBA00022729"/>
    </source>
</evidence>
<dbReference type="PROSITE" id="PS51289">
    <property type="entry name" value="GLG1_C_RICH"/>
    <property type="match status" value="6"/>
</dbReference>
<evidence type="ECO:0000256" key="4">
    <source>
        <dbReference type="ARBA" id="ARBA00022737"/>
    </source>
</evidence>
<feature type="repeat" description="Cys-rich GLG1" evidence="8">
    <location>
        <begin position="434"/>
        <end position="496"/>
    </location>
</feature>